<gene>
    <name evidence="2" type="ORF">IG616_03220</name>
</gene>
<reference evidence="2 3" key="2">
    <citation type="journal article" date="2021" name="Int. J. Syst. Evol. Microbiol.">
        <title>Roseibium litorale sp. nov., isolated from a tidal flat sediment and proposal for the reclassification of Labrenzia polysiphoniae as Roseibium polysiphoniae comb. nov.</title>
        <authorList>
            <person name="Liu Y."/>
            <person name="Pei T."/>
            <person name="Du J."/>
            <person name="Chao M."/>
            <person name="Deng M.R."/>
            <person name="Zhu H."/>
        </authorList>
    </citation>
    <scope>NUCLEOTIDE SEQUENCE [LARGE SCALE GENOMIC DNA]</scope>
    <source>
        <strain evidence="2 3">4C16A</strain>
    </source>
</reference>
<dbReference type="RefSeq" id="WP_192146305.1">
    <property type="nucleotide sequence ID" value="NZ_JACYXI010000001.1"/>
</dbReference>
<comment type="caution">
    <text evidence="2">The sequence shown here is derived from an EMBL/GenBank/DDBJ whole genome shotgun (WGS) entry which is preliminary data.</text>
</comment>
<accession>A0ABR9CI97</accession>
<reference evidence="3" key="1">
    <citation type="submission" date="2020-09" db="EMBL/GenBank/DDBJ databases">
        <title>The genome sequence of strain Labrenzia suaedae 4C16A.</title>
        <authorList>
            <person name="Liu Y."/>
        </authorList>
    </citation>
    <scope>NUCLEOTIDE SEQUENCE [LARGE SCALE GENOMIC DNA]</scope>
    <source>
        <strain evidence="3">4C16A</strain>
    </source>
</reference>
<proteinExistence type="predicted"/>
<evidence type="ECO:0000313" key="2">
    <source>
        <dbReference type="EMBL" id="MBD8890543.1"/>
    </source>
</evidence>
<name>A0ABR9CI97_9HYPH</name>
<protein>
    <submittedName>
        <fullName evidence="2">DUF4169 family protein</fullName>
    </submittedName>
</protein>
<organism evidence="2 3">
    <name type="scientific">Roseibium litorale</name>
    <dbReference type="NCBI Taxonomy" id="2803841"/>
    <lineage>
        <taxon>Bacteria</taxon>
        <taxon>Pseudomonadati</taxon>
        <taxon>Pseudomonadota</taxon>
        <taxon>Alphaproteobacteria</taxon>
        <taxon>Hyphomicrobiales</taxon>
        <taxon>Stappiaceae</taxon>
        <taxon>Roseibium</taxon>
    </lineage>
</organism>
<keyword evidence="3" id="KW-1185">Reference proteome</keyword>
<dbReference type="Proteomes" id="UP000632063">
    <property type="component" value="Unassembled WGS sequence"/>
</dbReference>
<feature type="region of interest" description="Disordered" evidence="1">
    <location>
        <begin position="1"/>
        <end position="70"/>
    </location>
</feature>
<sequence>MTAEIVNLRQARKRKARSEREKTADANRVAFGRSKAERQLSGKTKALETARIEAHRVDQSTPDTGTEKPD</sequence>
<evidence type="ECO:0000256" key="1">
    <source>
        <dbReference type="SAM" id="MobiDB-lite"/>
    </source>
</evidence>
<dbReference type="Pfam" id="PF13770">
    <property type="entry name" value="DUF4169"/>
    <property type="match status" value="1"/>
</dbReference>
<dbReference type="InterPro" id="IPR025227">
    <property type="entry name" value="DUF4169"/>
</dbReference>
<feature type="compositionally biased region" description="Basic and acidic residues" evidence="1">
    <location>
        <begin position="34"/>
        <end position="58"/>
    </location>
</feature>
<dbReference type="EMBL" id="JACYXI010000001">
    <property type="protein sequence ID" value="MBD8890543.1"/>
    <property type="molecule type" value="Genomic_DNA"/>
</dbReference>
<evidence type="ECO:0000313" key="3">
    <source>
        <dbReference type="Proteomes" id="UP000632063"/>
    </source>
</evidence>